<protein>
    <submittedName>
        <fullName evidence="1">Uncharacterized protein</fullName>
    </submittedName>
</protein>
<evidence type="ECO:0000313" key="1">
    <source>
        <dbReference type="EMBL" id="JAH18753.1"/>
    </source>
</evidence>
<dbReference type="EMBL" id="GBXM01089914">
    <property type="protein sequence ID" value="JAH18663.1"/>
    <property type="molecule type" value="Transcribed_RNA"/>
</dbReference>
<reference evidence="1" key="1">
    <citation type="submission" date="2014-11" db="EMBL/GenBank/DDBJ databases">
        <authorList>
            <person name="Amaro Gonzalez C."/>
        </authorList>
    </citation>
    <scope>NUCLEOTIDE SEQUENCE</scope>
</reference>
<name>A0A0E9QRN5_ANGAN</name>
<accession>A0A0E9QRN5</accession>
<organism evidence="1">
    <name type="scientific">Anguilla anguilla</name>
    <name type="common">European freshwater eel</name>
    <name type="synonym">Muraena anguilla</name>
    <dbReference type="NCBI Taxonomy" id="7936"/>
    <lineage>
        <taxon>Eukaryota</taxon>
        <taxon>Metazoa</taxon>
        <taxon>Chordata</taxon>
        <taxon>Craniata</taxon>
        <taxon>Vertebrata</taxon>
        <taxon>Euteleostomi</taxon>
        <taxon>Actinopterygii</taxon>
        <taxon>Neopterygii</taxon>
        <taxon>Teleostei</taxon>
        <taxon>Anguilliformes</taxon>
        <taxon>Anguillidae</taxon>
        <taxon>Anguilla</taxon>
    </lineage>
</organism>
<dbReference type="AlphaFoldDB" id="A0A0E9QRN5"/>
<proteinExistence type="predicted"/>
<reference evidence="1" key="2">
    <citation type="journal article" date="2015" name="Fish Shellfish Immunol.">
        <title>Early steps in the European eel (Anguilla anguilla)-Vibrio vulnificus interaction in the gills: Role of the RtxA13 toxin.</title>
        <authorList>
            <person name="Callol A."/>
            <person name="Pajuelo D."/>
            <person name="Ebbesson L."/>
            <person name="Teles M."/>
            <person name="MacKenzie S."/>
            <person name="Amaro C."/>
        </authorList>
    </citation>
    <scope>NUCLEOTIDE SEQUENCE</scope>
</reference>
<sequence length="39" mass="4494">MLQVTFPTIEMYTSTMEGKQWRNLKISLASGDNKSFLVQ</sequence>
<dbReference type="EMBL" id="GBXM01089824">
    <property type="protein sequence ID" value="JAH18753.1"/>
    <property type="molecule type" value="Transcribed_RNA"/>
</dbReference>